<dbReference type="AlphaFoldDB" id="A0A831SRB4"/>
<sequence length="267" mass="28741">MDVNRITSLMGEEKKLLIAYYMPEFPVPGATLPVLEALQENGADIIELGMPYSDPIGDGPVIQEAAGIAISNGVNIGSLLEMVRKARAGEGCKKITVPIVLMGYCNPLISYGGDCFLTDASEAGVDGLLIPDLPPEEAEDFLTRAKGFGLSVVFLISPVTPPERIRYIDSLSTDFSYCLAVNATTGTGKLDEKERETDIEAYLHRVREHTKKKFVVGFGIRDRERVGQMWRLADGAVVGTALLQAVSGASTPAEAADMAAAFWKTLV</sequence>
<dbReference type="GO" id="GO:0005829">
    <property type="term" value="C:cytosol"/>
    <property type="evidence" value="ECO:0007669"/>
    <property type="project" value="TreeGrafter"/>
</dbReference>
<comment type="pathway">
    <text evidence="1 8">Amino-acid biosynthesis; L-tryptophan biosynthesis; L-tryptophan from chorismate: step 5/5.</text>
</comment>
<dbReference type="InterPro" id="IPR013785">
    <property type="entry name" value="Aldolase_TIM"/>
</dbReference>
<keyword evidence="4 8" id="KW-0822">Tryptophan biosynthesis</keyword>
<evidence type="ECO:0000256" key="9">
    <source>
        <dbReference type="RuleBase" id="RU003662"/>
    </source>
</evidence>
<feature type="active site" description="Proton acceptor" evidence="8">
    <location>
        <position position="47"/>
    </location>
</feature>
<feature type="active site" description="Proton acceptor" evidence="8">
    <location>
        <position position="58"/>
    </location>
</feature>
<evidence type="ECO:0000256" key="1">
    <source>
        <dbReference type="ARBA" id="ARBA00004733"/>
    </source>
</evidence>
<dbReference type="EC" id="4.2.1.20" evidence="8"/>
<dbReference type="EMBL" id="DSBW01000085">
    <property type="protein sequence ID" value="HED30825.1"/>
    <property type="molecule type" value="Genomic_DNA"/>
</dbReference>
<accession>A0A831SRB4</accession>
<dbReference type="GO" id="GO:0004834">
    <property type="term" value="F:tryptophan synthase activity"/>
    <property type="evidence" value="ECO:0007669"/>
    <property type="project" value="UniProtKB-UniRule"/>
</dbReference>
<dbReference type="HAMAP" id="MF_00131">
    <property type="entry name" value="Trp_synth_alpha"/>
    <property type="match status" value="1"/>
</dbReference>
<gene>
    <name evidence="8" type="primary">trpA</name>
    <name evidence="10" type="ORF">ENN50_03900</name>
</gene>
<dbReference type="InterPro" id="IPR011060">
    <property type="entry name" value="RibuloseP-bd_barrel"/>
</dbReference>
<dbReference type="NCBIfam" id="TIGR00262">
    <property type="entry name" value="trpA"/>
    <property type="match status" value="1"/>
</dbReference>
<evidence type="ECO:0000256" key="5">
    <source>
        <dbReference type="ARBA" id="ARBA00023141"/>
    </source>
</evidence>
<comment type="similarity">
    <text evidence="8 9">Belongs to the TrpA family.</text>
</comment>
<organism evidence="10">
    <name type="scientific">Prosthecochloris aestuarii</name>
    <dbReference type="NCBI Taxonomy" id="1102"/>
    <lineage>
        <taxon>Bacteria</taxon>
        <taxon>Pseudomonadati</taxon>
        <taxon>Chlorobiota</taxon>
        <taxon>Chlorobiia</taxon>
        <taxon>Chlorobiales</taxon>
        <taxon>Chlorobiaceae</taxon>
        <taxon>Prosthecochloris</taxon>
    </lineage>
</organism>
<reference evidence="10" key="1">
    <citation type="journal article" date="2020" name="mSystems">
        <title>Genome- and Community-Level Interaction Insights into Carbon Utilization and Element Cycling Functions of Hydrothermarchaeota in Hydrothermal Sediment.</title>
        <authorList>
            <person name="Zhou Z."/>
            <person name="Liu Y."/>
            <person name="Xu W."/>
            <person name="Pan J."/>
            <person name="Luo Z.H."/>
            <person name="Li M."/>
        </authorList>
    </citation>
    <scope>NUCLEOTIDE SEQUENCE [LARGE SCALE GENOMIC DNA]</scope>
    <source>
        <strain evidence="10">SpSt-1181</strain>
    </source>
</reference>
<dbReference type="SUPFAM" id="SSF51366">
    <property type="entry name" value="Ribulose-phoshate binding barrel"/>
    <property type="match status" value="1"/>
</dbReference>
<evidence type="ECO:0000256" key="3">
    <source>
        <dbReference type="ARBA" id="ARBA00022605"/>
    </source>
</evidence>
<dbReference type="InterPro" id="IPR002028">
    <property type="entry name" value="Trp_synthase_suA"/>
</dbReference>
<dbReference type="Pfam" id="PF00290">
    <property type="entry name" value="Trp_syntA"/>
    <property type="match status" value="1"/>
</dbReference>
<dbReference type="Proteomes" id="UP000886335">
    <property type="component" value="Unassembled WGS sequence"/>
</dbReference>
<evidence type="ECO:0000256" key="4">
    <source>
        <dbReference type="ARBA" id="ARBA00022822"/>
    </source>
</evidence>
<evidence type="ECO:0000313" key="10">
    <source>
        <dbReference type="EMBL" id="HED30825.1"/>
    </source>
</evidence>
<protein>
    <recommendedName>
        <fullName evidence="8">Tryptophan synthase alpha chain</fullName>
        <ecNumber evidence="8">4.2.1.20</ecNumber>
    </recommendedName>
</protein>
<keyword evidence="6 8" id="KW-0456">Lyase</keyword>
<comment type="catalytic activity">
    <reaction evidence="7 8">
        <text>(1S,2R)-1-C-(indol-3-yl)glycerol 3-phosphate + L-serine = D-glyceraldehyde 3-phosphate + L-tryptophan + H2O</text>
        <dbReference type="Rhea" id="RHEA:10532"/>
        <dbReference type="ChEBI" id="CHEBI:15377"/>
        <dbReference type="ChEBI" id="CHEBI:33384"/>
        <dbReference type="ChEBI" id="CHEBI:57912"/>
        <dbReference type="ChEBI" id="CHEBI:58866"/>
        <dbReference type="ChEBI" id="CHEBI:59776"/>
        <dbReference type="EC" id="4.2.1.20"/>
    </reaction>
</comment>
<name>A0A831SRB4_PROAE</name>
<comment type="caution">
    <text evidence="10">The sequence shown here is derived from an EMBL/GenBank/DDBJ whole genome shotgun (WGS) entry which is preliminary data.</text>
</comment>
<dbReference type="PROSITE" id="PS00167">
    <property type="entry name" value="TRP_SYNTHASE_ALPHA"/>
    <property type="match status" value="1"/>
</dbReference>
<evidence type="ECO:0000256" key="8">
    <source>
        <dbReference type="HAMAP-Rule" id="MF_00131"/>
    </source>
</evidence>
<comment type="function">
    <text evidence="8">The alpha subunit is responsible for the aldol cleavage of indoleglycerol phosphate to indole and glyceraldehyde 3-phosphate.</text>
</comment>
<dbReference type="CDD" id="cd04724">
    <property type="entry name" value="Tryptophan_synthase_alpha"/>
    <property type="match status" value="1"/>
</dbReference>
<evidence type="ECO:0000256" key="7">
    <source>
        <dbReference type="ARBA" id="ARBA00049047"/>
    </source>
</evidence>
<dbReference type="Gene3D" id="3.20.20.70">
    <property type="entry name" value="Aldolase class I"/>
    <property type="match status" value="1"/>
</dbReference>
<evidence type="ECO:0000256" key="2">
    <source>
        <dbReference type="ARBA" id="ARBA00011270"/>
    </source>
</evidence>
<keyword evidence="5 8" id="KW-0057">Aromatic amino acid biosynthesis</keyword>
<comment type="subunit">
    <text evidence="2 8">Tetramer of two alpha and two beta chains.</text>
</comment>
<evidence type="ECO:0000256" key="6">
    <source>
        <dbReference type="ARBA" id="ARBA00023239"/>
    </source>
</evidence>
<dbReference type="PANTHER" id="PTHR43406">
    <property type="entry name" value="TRYPTOPHAN SYNTHASE, ALPHA CHAIN"/>
    <property type="match status" value="1"/>
</dbReference>
<dbReference type="InterPro" id="IPR018204">
    <property type="entry name" value="Trp_synthase_alpha_AS"/>
</dbReference>
<dbReference type="UniPathway" id="UPA00035">
    <property type="reaction ID" value="UER00044"/>
</dbReference>
<keyword evidence="3 8" id="KW-0028">Amino-acid biosynthesis</keyword>
<proteinExistence type="inferred from homology"/>
<dbReference type="PANTHER" id="PTHR43406:SF1">
    <property type="entry name" value="TRYPTOPHAN SYNTHASE ALPHA CHAIN, CHLOROPLASTIC"/>
    <property type="match status" value="1"/>
</dbReference>